<organism evidence="5 6">
    <name type="scientific">Faecalicatena contorta</name>
    <dbReference type="NCBI Taxonomy" id="39482"/>
    <lineage>
        <taxon>Bacteria</taxon>
        <taxon>Bacillati</taxon>
        <taxon>Bacillota</taxon>
        <taxon>Clostridia</taxon>
        <taxon>Lachnospirales</taxon>
        <taxon>Lachnospiraceae</taxon>
        <taxon>Faecalicatena</taxon>
    </lineage>
</organism>
<dbReference type="InterPro" id="IPR014036">
    <property type="entry name" value="DeoR-like_C"/>
</dbReference>
<evidence type="ECO:0000256" key="1">
    <source>
        <dbReference type="ARBA" id="ARBA00023015"/>
    </source>
</evidence>
<dbReference type="InterPro" id="IPR018356">
    <property type="entry name" value="Tscrpt_reg_HTH_DeoR_CS"/>
</dbReference>
<dbReference type="InterPro" id="IPR001034">
    <property type="entry name" value="DeoR_HTH"/>
</dbReference>
<dbReference type="InterPro" id="IPR036390">
    <property type="entry name" value="WH_DNA-bd_sf"/>
</dbReference>
<dbReference type="Gene3D" id="3.40.50.1360">
    <property type="match status" value="1"/>
</dbReference>
<dbReference type="InterPro" id="IPR036388">
    <property type="entry name" value="WH-like_DNA-bd_sf"/>
</dbReference>
<name>A0A315ZVA5_9FIRM</name>
<dbReference type="InterPro" id="IPR050313">
    <property type="entry name" value="Carb_Metab_HTH_regulators"/>
</dbReference>
<evidence type="ECO:0000313" key="5">
    <source>
        <dbReference type="EMBL" id="SUQ15310.1"/>
    </source>
</evidence>
<dbReference type="SMART" id="SM01134">
    <property type="entry name" value="DeoRC"/>
    <property type="match status" value="1"/>
</dbReference>
<evidence type="ECO:0000256" key="3">
    <source>
        <dbReference type="ARBA" id="ARBA00023163"/>
    </source>
</evidence>
<dbReference type="PROSITE" id="PS51000">
    <property type="entry name" value="HTH_DEOR_2"/>
    <property type="match status" value="1"/>
</dbReference>
<protein>
    <submittedName>
        <fullName evidence="5">Transcriptional regulator, DeoR family</fullName>
    </submittedName>
</protein>
<dbReference type="InterPro" id="IPR037171">
    <property type="entry name" value="NagB/RpiA_transferase-like"/>
</dbReference>
<keyword evidence="6" id="KW-1185">Reference proteome</keyword>
<accession>A0A315ZVA5</accession>
<dbReference type="Pfam" id="PF00455">
    <property type="entry name" value="DeoRC"/>
    <property type="match status" value="1"/>
</dbReference>
<dbReference type="EMBL" id="UHJJ01000011">
    <property type="protein sequence ID" value="SUQ15310.1"/>
    <property type="molecule type" value="Genomic_DNA"/>
</dbReference>
<sequence>MKKTLTAERRNKLAQILLTSGSVRVGELAELFHVSTETIRKDIIYLDKEGIAKKSHGGAMAAMDTIERPVSVKEFENTEKKAKIAAKALDLIPANGTILLDTGSTIYALAKLLTLKRGLTIFTNSLNTAILLTESDNKIYTFGGSVRKSSYGIVGHWADDELSSISLNIAFLGTDGFQNSTGPCSTSFSEADFKKRCVERSRQTAILTDSSKFSINSIYKIADWDDIDYLVTDTDAPKNIRDIIGNNTEILYSE</sequence>
<dbReference type="RefSeq" id="WP_109713014.1">
    <property type="nucleotide sequence ID" value="NZ_QGDS01000011.1"/>
</dbReference>
<dbReference type="OrthoDB" id="9797223at2"/>
<dbReference type="SUPFAM" id="SSF46785">
    <property type="entry name" value="Winged helix' DNA-binding domain"/>
    <property type="match status" value="1"/>
</dbReference>
<keyword evidence="1" id="KW-0805">Transcription regulation</keyword>
<dbReference type="PRINTS" id="PR00037">
    <property type="entry name" value="HTHLACR"/>
</dbReference>
<dbReference type="Pfam" id="PF08220">
    <property type="entry name" value="HTH_DeoR"/>
    <property type="match status" value="1"/>
</dbReference>
<dbReference type="Proteomes" id="UP000254051">
    <property type="component" value="Unassembled WGS sequence"/>
</dbReference>
<evidence type="ECO:0000313" key="6">
    <source>
        <dbReference type="Proteomes" id="UP000254051"/>
    </source>
</evidence>
<dbReference type="PANTHER" id="PTHR30363">
    <property type="entry name" value="HTH-TYPE TRANSCRIPTIONAL REGULATOR SRLR-RELATED"/>
    <property type="match status" value="1"/>
</dbReference>
<dbReference type="PANTHER" id="PTHR30363:SF44">
    <property type="entry name" value="AGA OPERON TRANSCRIPTIONAL REPRESSOR-RELATED"/>
    <property type="match status" value="1"/>
</dbReference>
<gene>
    <name evidence="5" type="ORF">SAMN05216529_11195</name>
</gene>
<evidence type="ECO:0000259" key="4">
    <source>
        <dbReference type="PROSITE" id="PS51000"/>
    </source>
</evidence>
<dbReference type="GO" id="GO:0003677">
    <property type="term" value="F:DNA binding"/>
    <property type="evidence" value="ECO:0007669"/>
    <property type="project" value="UniProtKB-KW"/>
</dbReference>
<dbReference type="Gene3D" id="1.10.10.10">
    <property type="entry name" value="Winged helix-like DNA-binding domain superfamily/Winged helix DNA-binding domain"/>
    <property type="match status" value="1"/>
</dbReference>
<feature type="domain" description="HTH deoR-type" evidence="4">
    <location>
        <begin position="6"/>
        <end position="61"/>
    </location>
</feature>
<keyword evidence="3" id="KW-0804">Transcription</keyword>
<reference evidence="6" key="1">
    <citation type="submission" date="2017-07" db="EMBL/GenBank/DDBJ databases">
        <authorList>
            <person name="Varghese N."/>
            <person name="Submissions S."/>
        </authorList>
    </citation>
    <scope>NUCLEOTIDE SEQUENCE [LARGE SCALE GENOMIC DNA]</scope>
    <source>
        <strain evidence="6">NLAE-zl-C134</strain>
    </source>
</reference>
<dbReference type="SMART" id="SM00420">
    <property type="entry name" value="HTH_DEOR"/>
    <property type="match status" value="1"/>
</dbReference>
<dbReference type="AlphaFoldDB" id="A0A315ZVA5"/>
<keyword evidence="2" id="KW-0238">DNA-binding</keyword>
<dbReference type="GO" id="GO:0003700">
    <property type="term" value="F:DNA-binding transcription factor activity"/>
    <property type="evidence" value="ECO:0007669"/>
    <property type="project" value="InterPro"/>
</dbReference>
<proteinExistence type="predicted"/>
<dbReference type="PROSITE" id="PS00894">
    <property type="entry name" value="HTH_DEOR_1"/>
    <property type="match status" value="1"/>
</dbReference>
<evidence type="ECO:0000256" key="2">
    <source>
        <dbReference type="ARBA" id="ARBA00023125"/>
    </source>
</evidence>
<dbReference type="SUPFAM" id="SSF100950">
    <property type="entry name" value="NagB/RpiA/CoA transferase-like"/>
    <property type="match status" value="1"/>
</dbReference>